<name>A0A2V2YMT0_9BACL</name>
<comment type="caution">
    <text evidence="2">The sequence shown here is derived from an EMBL/GenBank/DDBJ whole genome shotgun (WGS) entry which is preliminary data.</text>
</comment>
<dbReference type="PROSITE" id="PS51186">
    <property type="entry name" value="GNAT"/>
    <property type="match status" value="1"/>
</dbReference>
<dbReference type="InterPro" id="IPR000182">
    <property type="entry name" value="GNAT_dom"/>
</dbReference>
<dbReference type="OrthoDB" id="8479334at2"/>
<keyword evidence="2" id="KW-0808">Transferase</keyword>
<dbReference type="Pfam" id="PF00583">
    <property type="entry name" value="Acetyltransf_1"/>
    <property type="match status" value="1"/>
</dbReference>
<dbReference type="SUPFAM" id="SSF55729">
    <property type="entry name" value="Acyl-CoA N-acyltransferases (Nat)"/>
    <property type="match status" value="1"/>
</dbReference>
<dbReference type="RefSeq" id="WP_110046754.1">
    <property type="nucleotide sequence ID" value="NZ_CP054612.1"/>
</dbReference>
<gene>
    <name evidence="2" type="ORF">DFQ01_13098</name>
</gene>
<dbReference type="Proteomes" id="UP000246635">
    <property type="component" value="Unassembled WGS sequence"/>
</dbReference>
<dbReference type="GO" id="GO:0016747">
    <property type="term" value="F:acyltransferase activity, transferring groups other than amino-acyl groups"/>
    <property type="evidence" value="ECO:0007669"/>
    <property type="project" value="InterPro"/>
</dbReference>
<protein>
    <submittedName>
        <fullName evidence="2">Putative acetyltransferase</fullName>
    </submittedName>
</protein>
<accession>A0A2V2YMT0</accession>
<evidence type="ECO:0000313" key="2">
    <source>
        <dbReference type="EMBL" id="PWV94533.1"/>
    </source>
</evidence>
<evidence type="ECO:0000259" key="1">
    <source>
        <dbReference type="PROSITE" id="PS51186"/>
    </source>
</evidence>
<evidence type="ECO:0000313" key="3">
    <source>
        <dbReference type="Proteomes" id="UP000246635"/>
    </source>
</evidence>
<dbReference type="AlphaFoldDB" id="A0A2V2YMT0"/>
<feature type="domain" description="N-acetyltransferase" evidence="1">
    <location>
        <begin position="7"/>
        <end position="171"/>
    </location>
</feature>
<proteinExistence type="predicted"/>
<keyword evidence="3" id="KW-1185">Reference proteome</keyword>
<sequence>MLEVTLIPYHDKNILSQLIQLYRYDSSEFDGHALNEHGLYMYKYLDHQWTDEYRRPCLFRINGEIAGFALVMLDVPRKLVKLSEAERTNVIGDYFIMRKFRGQGYGRQAAFELFDRFPGTWELRQTKSNLPANYFWNQVLEAYTGGSYEQQMLEDERWHGPVQVFRSRTLEPN</sequence>
<dbReference type="Gene3D" id="3.40.630.30">
    <property type="match status" value="1"/>
</dbReference>
<dbReference type="InterPro" id="IPR016181">
    <property type="entry name" value="Acyl_CoA_acyltransferase"/>
</dbReference>
<dbReference type="EMBL" id="QGTQ01000030">
    <property type="protein sequence ID" value="PWV94533.1"/>
    <property type="molecule type" value="Genomic_DNA"/>
</dbReference>
<dbReference type="CDD" id="cd04301">
    <property type="entry name" value="NAT_SF"/>
    <property type="match status" value="1"/>
</dbReference>
<organism evidence="2 3">
    <name type="scientific">Paenibacillus cellulosilyticus</name>
    <dbReference type="NCBI Taxonomy" id="375489"/>
    <lineage>
        <taxon>Bacteria</taxon>
        <taxon>Bacillati</taxon>
        <taxon>Bacillota</taxon>
        <taxon>Bacilli</taxon>
        <taxon>Bacillales</taxon>
        <taxon>Paenibacillaceae</taxon>
        <taxon>Paenibacillus</taxon>
    </lineage>
</organism>
<reference evidence="2 3" key="1">
    <citation type="submission" date="2018-05" db="EMBL/GenBank/DDBJ databases">
        <title>Genomic Encyclopedia of Type Strains, Phase III (KMG-III): the genomes of soil and plant-associated and newly described type strains.</title>
        <authorList>
            <person name="Whitman W."/>
        </authorList>
    </citation>
    <scope>NUCLEOTIDE SEQUENCE [LARGE SCALE GENOMIC DNA]</scope>
    <source>
        <strain evidence="2 3">CECT 5696</strain>
    </source>
</reference>